<dbReference type="AlphaFoldDB" id="A0A4C1VJU4"/>
<dbReference type="Proteomes" id="UP000299102">
    <property type="component" value="Unassembled WGS sequence"/>
</dbReference>
<organism evidence="2 3">
    <name type="scientific">Eumeta variegata</name>
    <name type="common">Bagworm moth</name>
    <name type="synonym">Eumeta japonica</name>
    <dbReference type="NCBI Taxonomy" id="151549"/>
    <lineage>
        <taxon>Eukaryota</taxon>
        <taxon>Metazoa</taxon>
        <taxon>Ecdysozoa</taxon>
        <taxon>Arthropoda</taxon>
        <taxon>Hexapoda</taxon>
        <taxon>Insecta</taxon>
        <taxon>Pterygota</taxon>
        <taxon>Neoptera</taxon>
        <taxon>Endopterygota</taxon>
        <taxon>Lepidoptera</taxon>
        <taxon>Glossata</taxon>
        <taxon>Ditrysia</taxon>
        <taxon>Tineoidea</taxon>
        <taxon>Psychidae</taxon>
        <taxon>Oiketicinae</taxon>
        <taxon>Eumeta</taxon>
    </lineage>
</organism>
<evidence type="ECO:0000313" key="3">
    <source>
        <dbReference type="Proteomes" id="UP000299102"/>
    </source>
</evidence>
<gene>
    <name evidence="2" type="ORF">EVAR_32376_1</name>
</gene>
<reference evidence="2 3" key="1">
    <citation type="journal article" date="2019" name="Commun. Biol.">
        <title>The bagworm genome reveals a unique fibroin gene that provides high tensile strength.</title>
        <authorList>
            <person name="Kono N."/>
            <person name="Nakamura H."/>
            <person name="Ohtoshi R."/>
            <person name="Tomita M."/>
            <person name="Numata K."/>
            <person name="Arakawa K."/>
        </authorList>
    </citation>
    <scope>NUCLEOTIDE SEQUENCE [LARGE SCALE GENOMIC DNA]</scope>
</reference>
<proteinExistence type="predicted"/>
<name>A0A4C1VJU4_EUMVA</name>
<protein>
    <submittedName>
        <fullName evidence="2">Uncharacterized protein</fullName>
    </submittedName>
</protein>
<accession>A0A4C1VJU4</accession>
<dbReference type="EMBL" id="BGZK01000355">
    <property type="protein sequence ID" value="GBP38860.1"/>
    <property type="molecule type" value="Genomic_DNA"/>
</dbReference>
<feature type="compositionally biased region" description="Acidic residues" evidence="1">
    <location>
        <begin position="8"/>
        <end position="17"/>
    </location>
</feature>
<keyword evidence="3" id="KW-1185">Reference proteome</keyword>
<evidence type="ECO:0000256" key="1">
    <source>
        <dbReference type="SAM" id="MobiDB-lite"/>
    </source>
</evidence>
<feature type="compositionally biased region" description="Basic and acidic residues" evidence="1">
    <location>
        <begin position="18"/>
        <end position="31"/>
    </location>
</feature>
<comment type="caution">
    <text evidence="2">The sequence shown here is derived from an EMBL/GenBank/DDBJ whole genome shotgun (WGS) entry which is preliminary data.</text>
</comment>
<sequence>MEVIYGSDDSDSDDAECNESRDTAVEEREQQEAAQATGSQSERMAERFRLFRRRDGPICGLRFSLLGDTQFSVSLCVQCSFELCSGVSGYERVRVSVIPRSDHRAPTVKLRAFVLCVHSGLLHRLHAKPAPCFCA</sequence>
<evidence type="ECO:0000313" key="2">
    <source>
        <dbReference type="EMBL" id="GBP38860.1"/>
    </source>
</evidence>
<feature type="region of interest" description="Disordered" evidence="1">
    <location>
        <begin position="1"/>
        <end position="41"/>
    </location>
</feature>